<protein>
    <submittedName>
        <fullName evidence="1">Uncharacterized protein</fullName>
    </submittedName>
</protein>
<name>A0A392TYX4_9FABA</name>
<feature type="non-terminal residue" evidence="1">
    <location>
        <position position="1"/>
    </location>
</feature>
<dbReference type="Proteomes" id="UP000265520">
    <property type="component" value="Unassembled WGS sequence"/>
</dbReference>
<evidence type="ECO:0000313" key="1">
    <source>
        <dbReference type="EMBL" id="MCI65737.1"/>
    </source>
</evidence>
<reference evidence="1 2" key="1">
    <citation type="journal article" date="2018" name="Front. Plant Sci.">
        <title>Red Clover (Trifolium pratense) and Zigzag Clover (T. medium) - A Picture of Genomic Similarities and Differences.</title>
        <authorList>
            <person name="Dluhosova J."/>
            <person name="Istvanek J."/>
            <person name="Nedelnik J."/>
            <person name="Repkova J."/>
        </authorList>
    </citation>
    <scope>NUCLEOTIDE SEQUENCE [LARGE SCALE GENOMIC DNA]</scope>
    <source>
        <strain evidence="2">cv. 10/8</strain>
        <tissue evidence="1">Leaf</tissue>
    </source>
</reference>
<proteinExistence type="predicted"/>
<evidence type="ECO:0000313" key="2">
    <source>
        <dbReference type="Proteomes" id="UP000265520"/>
    </source>
</evidence>
<sequence length="44" mass="4956">EEFKSVELVQVADEPVQDVPKKHEPVHVQNAPVHGVNVINPRVF</sequence>
<comment type="caution">
    <text evidence="1">The sequence shown here is derived from an EMBL/GenBank/DDBJ whole genome shotgun (WGS) entry which is preliminary data.</text>
</comment>
<dbReference type="EMBL" id="LXQA010681426">
    <property type="protein sequence ID" value="MCI65737.1"/>
    <property type="molecule type" value="Genomic_DNA"/>
</dbReference>
<accession>A0A392TYX4</accession>
<organism evidence="1 2">
    <name type="scientific">Trifolium medium</name>
    <dbReference type="NCBI Taxonomy" id="97028"/>
    <lineage>
        <taxon>Eukaryota</taxon>
        <taxon>Viridiplantae</taxon>
        <taxon>Streptophyta</taxon>
        <taxon>Embryophyta</taxon>
        <taxon>Tracheophyta</taxon>
        <taxon>Spermatophyta</taxon>
        <taxon>Magnoliopsida</taxon>
        <taxon>eudicotyledons</taxon>
        <taxon>Gunneridae</taxon>
        <taxon>Pentapetalae</taxon>
        <taxon>rosids</taxon>
        <taxon>fabids</taxon>
        <taxon>Fabales</taxon>
        <taxon>Fabaceae</taxon>
        <taxon>Papilionoideae</taxon>
        <taxon>50 kb inversion clade</taxon>
        <taxon>NPAAA clade</taxon>
        <taxon>Hologalegina</taxon>
        <taxon>IRL clade</taxon>
        <taxon>Trifolieae</taxon>
        <taxon>Trifolium</taxon>
    </lineage>
</organism>
<keyword evidence="2" id="KW-1185">Reference proteome</keyword>
<dbReference type="AlphaFoldDB" id="A0A392TYX4"/>